<protein>
    <submittedName>
        <fullName evidence="1">Uncharacterized protein</fullName>
    </submittedName>
</protein>
<evidence type="ECO:0000313" key="2">
    <source>
        <dbReference type="Proteomes" id="UP000824093"/>
    </source>
</evidence>
<sequence length="197" mass="21894">MIFEDQILQNPKDIILKNKETGEIVRYEIQDIPEEEIIQKGTVINSKNLNKITSDLNKAVERNEIVAYQTGAQIASQNATCSLQASIGIGDKLSLDNNAVIIGEGITKISVEAQIYFEYIDSAQVYFSPRIMRNNDVVAEKLNAYEGKPYSCVTVNFPIVDVQEGDKITLNFGDVNNKQPTTRGGKMNTFLSVKAID</sequence>
<dbReference type="EMBL" id="DVNH01000016">
    <property type="protein sequence ID" value="HIU51399.1"/>
    <property type="molecule type" value="Genomic_DNA"/>
</dbReference>
<gene>
    <name evidence="1" type="ORF">IAB70_02055</name>
</gene>
<accession>A0A9D1M0K2</accession>
<dbReference type="Proteomes" id="UP000824093">
    <property type="component" value="Unassembled WGS sequence"/>
</dbReference>
<reference evidence="1" key="2">
    <citation type="journal article" date="2021" name="PeerJ">
        <title>Extensive microbial diversity within the chicken gut microbiome revealed by metagenomics and culture.</title>
        <authorList>
            <person name="Gilroy R."/>
            <person name="Ravi A."/>
            <person name="Getino M."/>
            <person name="Pursley I."/>
            <person name="Horton D.L."/>
            <person name="Alikhan N.F."/>
            <person name="Baker D."/>
            <person name="Gharbi K."/>
            <person name="Hall N."/>
            <person name="Watson M."/>
            <person name="Adriaenssens E.M."/>
            <person name="Foster-Nyarko E."/>
            <person name="Jarju S."/>
            <person name="Secka A."/>
            <person name="Antonio M."/>
            <person name="Oren A."/>
            <person name="Chaudhuri R.R."/>
            <person name="La Ragione R."/>
            <person name="Hildebrand F."/>
            <person name="Pallen M.J."/>
        </authorList>
    </citation>
    <scope>NUCLEOTIDE SEQUENCE</scope>
    <source>
        <strain evidence="1">CHK195-15760</strain>
    </source>
</reference>
<comment type="caution">
    <text evidence="1">The sequence shown here is derived from an EMBL/GenBank/DDBJ whole genome shotgun (WGS) entry which is preliminary data.</text>
</comment>
<evidence type="ECO:0000313" key="1">
    <source>
        <dbReference type="EMBL" id="HIU51399.1"/>
    </source>
</evidence>
<proteinExistence type="predicted"/>
<reference evidence="1" key="1">
    <citation type="submission" date="2020-10" db="EMBL/GenBank/DDBJ databases">
        <authorList>
            <person name="Gilroy R."/>
        </authorList>
    </citation>
    <scope>NUCLEOTIDE SEQUENCE</scope>
    <source>
        <strain evidence="1">CHK195-15760</strain>
    </source>
</reference>
<name>A0A9D1M0K2_9FIRM</name>
<organism evidence="1 2">
    <name type="scientific">Candidatus Merdicola faecigallinarum</name>
    <dbReference type="NCBI Taxonomy" id="2840862"/>
    <lineage>
        <taxon>Bacteria</taxon>
        <taxon>Bacillati</taxon>
        <taxon>Bacillota</taxon>
        <taxon>Clostridia</taxon>
        <taxon>Candidatus Merdicola</taxon>
    </lineage>
</organism>
<dbReference type="AlphaFoldDB" id="A0A9D1M0K2"/>